<evidence type="ECO:0000256" key="1">
    <source>
        <dbReference type="ARBA" id="ARBA00004141"/>
    </source>
</evidence>
<dbReference type="InterPro" id="IPR020846">
    <property type="entry name" value="MFS_dom"/>
</dbReference>
<keyword evidence="4 8" id="KW-0812">Transmembrane</keyword>
<dbReference type="PANTHER" id="PTHR48022">
    <property type="entry name" value="PLASTIDIC GLUCOSE TRANSPORTER 4"/>
    <property type="match status" value="1"/>
</dbReference>
<keyword evidence="5 8" id="KW-1133">Transmembrane helix</keyword>
<dbReference type="PANTHER" id="PTHR48022:SF45">
    <property type="entry name" value="MAJOR FACILITATOR SUPERFAMILY (MFS) PROFILE DOMAIN-CONTAINING PROTEIN-RELATED"/>
    <property type="match status" value="1"/>
</dbReference>
<feature type="transmembrane region" description="Helical" evidence="8">
    <location>
        <begin position="342"/>
        <end position="363"/>
    </location>
</feature>
<dbReference type="InterPro" id="IPR050360">
    <property type="entry name" value="MFS_Sugar_Transporters"/>
</dbReference>
<comment type="similarity">
    <text evidence="2 7">Belongs to the major facilitator superfamily. Sugar transporter (TC 2.A.1.1) family.</text>
</comment>
<feature type="transmembrane region" description="Helical" evidence="8">
    <location>
        <begin position="383"/>
        <end position="401"/>
    </location>
</feature>
<name>A0A1V6QEU1_9EURO</name>
<accession>A0A1V6QEU1</accession>
<dbReference type="AlphaFoldDB" id="A0A1V6QEU1"/>
<feature type="transmembrane region" description="Helical" evidence="8">
    <location>
        <begin position="222"/>
        <end position="241"/>
    </location>
</feature>
<dbReference type="PROSITE" id="PS50850">
    <property type="entry name" value="MFS"/>
    <property type="match status" value="1"/>
</dbReference>
<sequence>MLVRPPQQAALAGFHALSDVLNIGKFTDLTAIYTVISTENILIAWIIVDHADLALVNLVTRTLYLPGVPMTRYLGLRGNSLNIAAILGVLMPGILTVGYNASSLGGVLTQNNFEAQFPEIDIVNAENQSQASKLQGTVVAAYTIGGFLGTLSCIWVGDKFGRRRTIMAGSIMQVIGSILMAAAWSLAHLLVSRIVLGFGTGILLATIPLWQSEISPAEKRGAHVGMKGIFSGLGCALALFLDFGMSFTRGSVAWRFPFGFVVLLSLAIFGFIILLPESPRWLIREGRISEASEVLAALEDTCVDDLSVETKIKDVQMSLELSGKPSIGQFFHMGPQRTFHRAILAGMVMLFLQLTGSTVTTFYTTAIFEKNLSLGNSTSTVLAAVYQLVGPIGGTFCVLKIEGFGRRVLLLGSAIGNAVCLAMVAGLGTQSENPLAMRGAVFFIFLFHFSYIIGFGAIPYLYATEIAPLHLRTTINSFSISISWAVSILITNVTPLAFNTMGQTYFVIFAGFNAAMVPIIYYMFPETAGRSLEEMDKIFALSRGMFDVVKVARLLPHGQPSDLSIEKDLVSELKYPELQLREVHSV</sequence>
<feature type="transmembrane region" description="Helical" evidence="8">
    <location>
        <begin position="475"/>
        <end position="498"/>
    </location>
</feature>
<dbReference type="Gene3D" id="1.20.1250.20">
    <property type="entry name" value="MFS general substrate transporter like domains"/>
    <property type="match status" value="1"/>
</dbReference>
<dbReference type="GO" id="GO:0005351">
    <property type="term" value="F:carbohydrate:proton symporter activity"/>
    <property type="evidence" value="ECO:0007669"/>
    <property type="project" value="TreeGrafter"/>
</dbReference>
<evidence type="ECO:0000313" key="11">
    <source>
        <dbReference type="Proteomes" id="UP000191672"/>
    </source>
</evidence>
<keyword evidence="6 8" id="KW-0472">Membrane</keyword>
<dbReference type="SUPFAM" id="SSF103473">
    <property type="entry name" value="MFS general substrate transporter"/>
    <property type="match status" value="1"/>
</dbReference>
<evidence type="ECO:0000259" key="9">
    <source>
        <dbReference type="PROSITE" id="PS50850"/>
    </source>
</evidence>
<keyword evidence="11" id="KW-1185">Reference proteome</keyword>
<feature type="transmembrane region" description="Helical" evidence="8">
    <location>
        <begin position="408"/>
        <end position="428"/>
    </location>
</feature>
<evidence type="ECO:0000256" key="2">
    <source>
        <dbReference type="ARBA" id="ARBA00010992"/>
    </source>
</evidence>
<dbReference type="InterPro" id="IPR003663">
    <property type="entry name" value="Sugar/inositol_transpt"/>
</dbReference>
<dbReference type="EMBL" id="MDYN01000005">
    <property type="protein sequence ID" value="OQD87738.1"/>
    <property type="molecule type" value="Genomic_DNA"/>
</dbReference>
<evidence type="ECO:0000256" key="7">
    <source>
        <dbReference type="RuleBase" id="RU003346"/>
    </source>
</evidence>
<dbReference type="PRINTS" id="PR00171">
    <property type="entry name" value="SUGRTRNSPORT"/>
</dbReference>
<evidence type="ECO:0000256" key="5">
    <source>
        <dbReference type="ARBA" id="ARBA00022989"/>
    </source>
</evidence>
<feature type="transmembrane region" description="Helical" evidence="8">
    <location>
        <begin position="166"/>
        <end position="184"/>
    </location>
</feature>
<feature type="domain" description="Major facilitator superfamily (MFS) profile" evidence="9">
    <location>
        <begin position="86"/>
        <end position="528"/>
    </location>
</feature>
<evidence type="ECO:0000256" key="8">
    <source>
        <dbReference type="SAM" id="Phobius"/>
    </source>
</evidence>
<dbReference type="NCBIfam" id="TIGR00879">
    <property type="entry name" value="SP"/>
    <property type="match status" value="1"/>
</dbReference>
<evidence type="ECO:0000256" key="4">
    <source>
        <dbReference type="ARBA" id="ARBA00022692"/>
    </source>
</evidence>
<evidence type="ECO:0000313" key="10">
    <source>
        <dbReference type="EMBL" id="OQD87738.1"/>
    </source>
</evidence>
<comment type="subcellular location">
    <subcellularLocation>
        <location evidence="1">Membrane</location>
        <topology evidence="1">Multi-pass membrane protein</topology>
    </subcellularLocation>
</comment>
<organism evidence="10 11">
    <name type="scientific">Penicillium antarcticum</name>
    <dbReference type="NCBI Taxonomy" id="416450"/>
    <lineage>
        <taxon>Eukaryota</taxon>
        <taxon>Fungi</taxon>
        <taxon>Dikarya</taxon>
        <taxon>Ascomycota</taxon>
        <taxon>Pezizomycotina</taxon>
        <taxon>Eurotiomycetes</taxon>
        <taxon>Eurotiomycetidae</taxon>
        <taxon>Eurotiales</taxon>
        <taxon>Aspergillaceae</taxon>
        <taxon>Penicillium</taxon>
    </lineage>
</organism>
<dbReference type="Pfam" id="PF00083">
    <property type="entry name" value="Sugar_tr"/>
    <property type="match status" value="1"/>
</dbReference>
<dbReference type="InterPro" id="IPR005828">
    <property type="entry name" value="MFS_sugar_transport-like"/>
</dbReference>
<evidence type="ECO:0000256" key="6">
    <source>
        <dbReference type="ARBA" id="ARBA00023136"/>
    </source>
</evidence>
<evidence type="ECO:0000256" key="3">
    <source>
        <dbReference type="ARBA" id="ARBA00022448"/>
    </source>
</evidence>
<protein>
    <recommendedName>
        <fullName evidence="9">Major facilitator superfamily (MFS) profile domain-containing protein</fullName>
    </recommendedName>
</protein>
<keyword evidence="3 7" id="KW-0813">Transport</keyword>
<reference evidence="11" key="1">
    <citation type="journal article" date="2017" name="Nat. Microbiol.">
        <title>Global analysis of biosynthetic gene clusters reveals vast potential of secondary metabolite production in Penicillium species.</title>
        <authorList>
            <person name="Nielsen J.C."/>
            <person name="Grijseels S."/>
            <person name="Prigent S."/>
            <person name="Ji B."/>
            <person name="Dainat J."/>
            <person name="Nielsen K.F."/>
            <person name="Frisvad J.C."/>
            <person name="Workman M."/>
            <person name="Nielsen J."/>
        </authorList>
    </citation>
    <scope>NUCLEOTIDE SEQUENCE [LARGE SCALE GENOMIC DNA]</scope>
    <source>
        <strain evidence="11">IBT 31811</strain>
    </source>
</reference>
<dbReference type="GO" id="GO:0016020">
    <property type="term" value="C:membrane"/>
    <property type="evidence" value="ECO:0007669"/>
    <property type="project" value="UniProtKB-SubCell"/>
</dbReference>
<feature type="transmembrane region" description="Helical" evidence="8">
    <location>
        <begin position="504"/>
        <end position="524"/>
    </location>
</feature>
<dbReference type="InterPro" id="IPR036259">
    <property type="entry name" value="MFS_trans_sf"/>
</dbReference>
<feature type="transmembrane region" description="Helical" evidence="8">
    <location>
        <begin position="80"/>
        <end position="99"/>
    </location>
</feature>
<proteinExistence type="inferred from homology"/>
<feature type="transmembrane region" description="Helical" evidence="8">
    <location>
        <begin position="139"/>
        <end position="157"/>
    </location>
</feature>
<gene>
    <name evidence="10" type="ORF">PENANT_c005G00943</name>
</gene>
<feature type="transmembrane region" description="Helical" evidence="8">
    <location>
        <begin position="190"/>
        <end position="210"/>
    </location>
</feature>
<dbReference type="Proteomes" id="UP000191672">
    <property type="component" value="Unassembled WGS sequence"/>
</dbReference>
<feature type="transmembrane region" description="Helical" evidence="8">
    <location>
        <begin position="253"/>
        <end position="275"/>
    </location>
</feature>
<feature type="transmembrane region" description="Helical" evidence="8">
    <location>
        <begin position="440"/>
        <end position="463"/>
    </location>
</feature>
<comment type="caution">
    <text evidence="10">The sequence shown here is derived from an EMBL/GenBank/DDBJ whole genome shotgun (WGS) entry which is preliminary data.</text>
</comment>